<evidence type="ECO:0008006" key="3">
    <source>
        <dbReference type="Google" id="ProtNLM"/>
    </source>
</evidence>
<reference evidence="1" key="2">
    <citation type="submission" date="2020-09" db="EMBL/GenBank/DDBJ databases">
        <authorList>
            <person name="Sun Q."/>
            <person name="Zhou Y."/>
        </authorList>
    </citation>
    <scope>NUCLEOTIDE SEQUENCE</scope>
    <source>
        <strain evidence="1">CGMCC 1.15478</strain>
    </source>
</reference>
<evidence type="ECO:0000313" key="2">
    <source>
        <dbReference type="Proteomes" id="UP000641514"/>
    </source>
</evidence>
<keyword evidence="2" id="KW-1185">Reference proteome</keyword>
<comment type="caution">
    <text evidence="1">The sequence shown here is derived from an EMBL/GenBank/DDBJ whole genome shotgun (WGS) entry which is preliminary data.</text>
</comment>
<dbReference type="AlphaFoldDB" id="A0A916UIB9"/>
<protein>
    <recommendedName>
        <fullName evidence="3">DUF2505 domain-containing protein</fullName>
    </recommendedName>
</protein>
<dbReference type="Proteomes" id="UP000641514">
    <property type="component" value="Unassembled WGS sequence"/>
</dbReference>
<proteinExistence type="predicted"/>
<dbReference type="InterPro" id="IPR019639">
    <property type="entry name" value="DUF2505"/>
</dbReference>
<dbReference type="EMBL" id="BMJH01000003">
    <property type="protein sequence ID" value="GGC74624.1"/>
    <property type="molecule type" value="Genomic_DNA"/>
</dbReference>
<accession>A0A916UIB9</accession>
<gene>
    <name evidence="1" type="ORF">GCM10011410_29950</name>
</gene>
<name>A0A916UIB9_9ACTN</name>
<evidence type="ECO:0000313" key="1">
    <source>
        <dbReference type="EMBL" id="GGC74624.1"/>
    </source>
</evidence>
<organism evidence="1 2">
    <name type="scientific">Hoyosella rhizosphaerae</name>
    <dbReference type="NCBI Taxonomy" id="1755582"/>
    <lineage>
        <taxon>Bacteria</taxon>
        <taxon>Bacillati</taxon>
        <taxon>Actinomycetota</taxon>
        <taxon>Actinomycetes</taxon>
        <taxon>Mycobacteriales</taxon>
        <taxon>Hoyosellaceae</taxon>
        <taxon>Hoyosella</taxon>
    </lineage>
</organism>
<dbReference type="Pfam" id="PF10698">
    <property type="entry name" value="DUF2505"/>
    <property type="match status" value="1"/>
</dbReference>
<reference evidence="1" key="1">
    <citation type="journal article" date="2014" name="Int. J. Syst. Evol. Microbiol.">
        <title>Complete genome sequence of Corynebacterium casei LMG S-19264T (=DSM 44701T), isolated from a smear-ripened cheese.</title>
        <authorList>
            <consortium name="US DOE Joint Genome Institute (JGI-PGF)"/>
            <person name="Walter F."/>
            <person name="Albersmeier A."/>
            <person name="Kalinowski J."/>
            <person name="Ruckert C."/>
        </authorList>
    </citation>
    <scope>NUCLEOTIDE SEQUENCE</scope>
    <source>
        <strain evidence="1">CGMCC 1.15478</strain>
    </source>
</reference>
<sequence>MSGLETQENGNLPIMARRTEYKKELSCTAEQVYKALSSRQYWDDRIADIGGTNASVVSFNASDNGIEVELQQFIKREKLPSVAQAVIKNDMTIIRKDTWGPFNGSATGDFFGTMKGGPGDIKGPRTITASGDGCVISATVEARVSVPIVGGKLEKLLLQNVESLFSDEDDYTAKWVAKNLA</sequence>